<feature type="region of interest" description="Disordered" evidence="1">
    <location>
        <begin position="171"/>
        <end position="219"/>
    </location>
</feature>
<comment type="caution">
    <text evidence="3">The sequence shown here is derived from an EMBL/GenBank/DDBJ whole genome shotgun (WGS) entry which is preliminary data.</text>
</comment>
<dbReference type="Proteomes" id="UP000717696">
    <property type="component" value="Unassembled WGS sequence"/>
</dbReference>
<feature type="compositionally biased region" description="Low complexity" evidence="1">
    <location>
        <begin position="171"/>
        <end position="189"/>
    </location>
</feature>
<reference evidence="3" key="1">
    <citation type="journal article" date="2021" name="Nat. Commun.">
        <title>Genetic determinants of endophytism in the Arabidopsis root mycobiome.</title>
        <authorList>
            <person name="Mesny F."/>
            <person name="Miyauchi S."/>
            <person name="Thiergart T."/>
            <person name="Pickel B."/>
            <person name="Atanasova L."/>
            <person name="Karlsson M."/>
            <person name="Huettel B."/>
            <person name="Barry K.W."/>
            <person name="Haridas S."/>
            <person name="Chen C."/>
            <person name="Bauer D."/>
            <person name="Andreopoulos W."/>
            <person name="Pangilinan J."/>
            <person name="LaButti K."/>
            <person name="Riley R."/>
            <person name="Lipzen A."/>
            <person name="Clum A."/>
            <person name="Drula E."/>
            <person name="Henrissat B."/>
            <person name="Kohler A."/>
            <person name="Grigoriev I.V."/>
            <person name="Martin F.M."/>
            <person name="Hacquard S."/>
        </authorList>
    </citation>
    <scope>NUCLEOTIDE SEQUENCE</scope>
    <source>
        <strain evidence="3">MPI-CAGE-AT-0021</strain>
    </source>
</reference>
<feature type="transmembrane region" description="Helical" evidence="2">
    <location>
        <begin position="78"/>
        <end position="99"/>
    </location>
</feature>
<keyword evidence="2" id="KW-1133">Transmembrane helix</keyword>
<dbReference type="EMBL" id="JAGMUU010000004">
    <property type="protein sequence ID" value="KAH7155637.1"/>
    <property type="molecule type" value="Genomic_DNA"/>
</dbReference>
<feature type="transmembrane region" description="Helical" evidence="2">
    <location>
        <begin position="20"/>
        <end position="37"/>
    </location>
</feature>
<protein>
    <recommendedName>
        <fullName evidence="5">MARVEL domain-containing protein</fullName>
    </recommendedName>
</protein>
<dbReference type="AlphaFoldDB" id="A0A9P9F7Z4"/>
<proteinExistence type="predicted"/>
<sequence>MHSPPALGALGMTWTAMRAMQVIALITIIGLTSNFISEMVMSDYAAPSTLIGTLVVSCIATLYIVISYILYWDFMLPLLIATGADAMILIACIVVACVVGKPVSYLSCPSFPSNGNTANFINSLFHNVYHSRSNSFSWVDADKASCYQIKAIWGLSIALCGRGIEAGPIAGAGPGSVTTRSRSRSLGTTAMAQREKRFDSDSDSDSARQPWFPPPPTAPIRVKNVRVRETPRPVEDIPPLPIIPQHLLIPPPPSPSFSDAPRSPLMERVRSKRKTIMQAIEGWWDLDIIEKRQTLFGGAASRKAT</sequence>
<evidence type="ECO:0008006" key="5">
    <source>
        <dbReference type="Google" id="ProtNLM"/>
    </source>
</evidence>
<evidence type="ECO:0000313" key="3">
    <source>
        <dbReference type="EMBL" id="KAH7155637.1"/>
    </source>
</evidence>
<keyword evidence="4" id="KW-1185">Reference proteome</keyword>
<organism evidence="3 4">
    <name type="scientific">Dactylonectria estremocensis</name>
    <dbReference type="NCBI Taxonomy" id="1079267"/>
    <lineage>
        <taxon>Eukaryota</taxon>
        <taxon>Fungi</taxon>
        <taxon>Dikarya</taxon>
        <taxon>Ascomycota</taxon>
        <taxon>Pezizomycotina</taxon>
        <taxon>Sordariomycetes</taxon>
        <taxon>Hypocreomycetidae</taxon>
        <taxon>Hypocreales</taxon>
        <taxon>Nectriaceae</taxon>
        <taxon>Dactylonectria</taxon>
    </lineage>
</organism>
<keyword evidence="2" id="KW-0812">Transmembrane</keyword>
<evidence type="ECO:0000256" key="2">
    <source>
        <dbReference type="SAM" id="Phobius"/>
    </source>
</evidence>
<keyword evidence="2" id="KW-0472">Membrane</keyword>
<name>A0A9P9F7Z4_9HYPO</name>
<accession>A0A9P9F7Z4</accession>
<evidence type="ECO:0000313" key="4">
    <source>
        <dbReference type="Proteomes" id="UP000717696"/>
    </source>
</evidence>
<evidence type="ECO:0000256" key="1">
    <source>
        <dbReference type="SAM" id="MobiDB-lite"/>
    </source>
</evidence>
<gene>
    <name evidence="3" type="ORF">B0J13DRAFT_521766</name>
</gene>
<dbReference type="OrthoDB" id="5366688at2759"/>
<feature type="transmembrane region" description="Helical" evidence="2">
    <location>
        <begin position="49"/>
        <end position="72"/>
    </location>
</feature>